<dbReference type="PANTHER" id="PTHR45527:SF1">
    <property type="entry name" value="FATTY ACID SYNTHASE"/>
    <property type="match status" value="1"/>
</dbReference>
<organism evidence="3 4">
    <name type="scientific">Saccharothrix mutabilis subsp. mutabilis</name>
    <dbReference type="NCBI Taxonomy" id="66855"/>
    <lineage>
        <taxon>Bacteria</taxon>
        <taxon>Bacillati</taxon>
        <taxon>Actinomycetota</taxon>
        <taxon>Actinomycetes</taxon>
        <taxon>Pseudonocardiales</taxon>
        <taxon>Pseudonocardiaceae</taxon>
        <taxon>Saccharothrix</taxon>
    </lineage>
</organism>
<dbReference type="SUPFAM" id="SSF56801">
    <property type="entry name" value="Acetyl-CoA synthetase-like"/>
    <property type="match status" value="1"/>
</dbReference>
<protein>
    <submittedName>
        <fullName evidence="3">D-alanine--poly(Phosphoribitol) ligase</fullName>
    </submittedName>
</protein>
<comment type="caution">
    <text evidence="3">The sequence shown here is derived from an EMBL/GenBank/DDBJ whole genome shotgun (WGS) entry which is preliminary data.</text>
</comment>
<dbReference type="RefSeq" id="WP_343938686.1">
    <property type="nucleotide sequence ID" value="NZ_BAAABU010000025.1"/>
</dbReference>
<evidence type="ECO:0000313" key="3">
    <source>
        <dbReference type="EMBL" id="GAA0257178.1"/>
    </source>
</evidence>
<sequence length="510" mass="54844">MTTLFTRIAETARRHPDRTALEVGDDVLTYRELVDLAERTAALLSRDGTPRAVGLLAARSLPAYAGYLGALRVGAAVVPLNPAFPVARNRTMCEQTGVDVVVVDDRGAETAAAVTTGPIAELRDLPPPHRGPVPDDLDAVAYVLFTSGSTGTPKGVPIKHRNLATYLPFCAERYEVGPGARVSQAADLTFDISVFDLFVAWTSGATVVVPQADELLVPVRFVAGRGITHWFSVPSVISIARRLRALRPGVMPGLRWSIFGGERLTREQARAWATAAPNSVIMNVYGPTETTITVTDYRLPADPDQWPRTSNGTLPIGHVYPHVEAVVLGEDGRPAREGELCVRGEQRFDGYVDPAADAGRFVTTEGPSWYRTGDRVREEDGLLVHVGRVDHQVKISGYRVELGEVEGVLRDHDRVHDAVVVAVPGAGGDLVLHACYTGAPGLDRELAQAAGRRLPVYMLPFAYRHFDGFPVNANGKVDRSRLAELVGSPPKVEAPSSPVASGTDAGSPRV</sequence>
<dbReference type="Proteomes" id="UP001500416">
    <property type="component" value="Unassembled WGS sequence"/>
</dbReference>
<proteinExistence type="predicted"/>
<dbReference type="Pfam" id="PF00501">
    <property type="entry name" value="AMP-binding"/>
    <property type="match status" value="1"/>
</dbReference>
<dbReference type="InterPro" id="IPR042099">
    <property type="entry name" value="ANL_N_sf"/>
</dbReference>
<dbReference type="Gene3D" id="3.30.300.30">
    <property type="match status" value="1"/>
</dbReference>
<dbReference type="Gene3D" id="3.40.50.12780">
    <property type="entry name" value="N-terminal domain of ligase-like"/>
    <property type="match status" value="1"/>
</dbReference>
<feature type="region of interest" description="Disordered" evidence="1">
    <location>
        <begin position="486"/>
        <end position="510"/>
    </location>
</feature>
<dbReference type="InterPro" id="IPR010071">
    <property type="entry name" value="AA_adenyl_dom"/>
</dbReference>
<evidence type="ECO:0000313" key="4">
    <source>
        <dbReference type="Proteomes" id="UP001500416"/>
    </source>
</evidence>
<accession>A0ABP3EDV3</accession>
<gene>
    <name evidence="3" type="ORF">GCM10010492_67690</name>
</gene>
<dbReference type="InterPro" id="IPR045851">
    <property type="entry name" value="AMP-bd_C_sf"/>
</dbReference>
<dbReference type="PROSITE" id="PS00455">
    <property type="entry name" value="AMP_BINDING"/>
    <property type="match status" value="1"/>
</dbReference>
<feature type="domain" description="AMP-dependent synthetase/ligase" evidence="2">
    <location>
        <begin position="9"/>
        <end position="351"/>
    </location>
</feature>
<keyword evidence="4" id="KW-1185">Reference proteome</keyword>
<dbReference type="EMBL" id="BAAABU010000025">
    <property type="protein sequence ID" value="GAA0257178.1"/>
    <property type="molecule type" value="Genomic_DNA"/>
</dbReference>
<dbReference type="PANTHER" id="PTHR45527">
    <property type="entry name" value="NONRIBOSOMAL PEPTIDE SYNTHETASE"/>
    <property type="match status" value="1"/>
</dbReference>
<dbReference type="InterPro" id="IPR000873">
    <property type="entry name" value="AMP-dep_synth/lig_dom"/>
</dbReference>
<evidence type="ECO:0000259" key="2">
    <source>
        <dbReference type="Pfam" id="PF00501"/>
    </source>
</evidence>
<reference evidence="4" key="1">
    <citation type="journal article" date="2019" name="Int. J. Syst. Evol. Microbiol.">
        <title>The Global Catalogue of Microorganisms (GCM) 10K type strain sequencing project: providing services to taxonomists for standard genome sequencing and annotation.</title>
        <authorList>
            <consortium name="The Broad Institute Genomics Platform"/>
            <consortium name="The Broad Institute Genome Sequencing Center for Infectious Disease"/>
            <person name="Wu L."/>
            <person name="Ma J."/>
        </authorList>
    </citation>
    <scope>NUCLEOTIDE SEQUENCE [LARGE SCALE GENOMIC DNA]</scope>
    <source>
        <strain evidence="4">JCM 3380</strain>
    </source>
</reference>
<evidence type="ECO:0000256" key="1">
    <source>
        <dbReference type="SAM" id="MobiDB-lite"/>
    </source>
</evidence>
<keyword evidence="3" id="KW-0436">Ligase</keyword>
<name>A0ABP3EDV3_9PSEU</name>
<dbReference type="GO" id="GO:0016874">
    <property type="term" value="F:ligase activity"/>
    <property type="evidence" value="ECO:0007669"/>
    <property type="project" value="UniProtKB-KW"/>
</dbReference>
<dbReference type="NCBIfam" id="TIGR01733">
    <property type="entry name" value="AA-adenyl-dom"/>
    <property type="match status" value="1"/>
</dbReference>
<dbReference type="InterPro" id="IPR020845">
    <property type="entry name" value="AMP-binding_CS"/>
</dbReference>